<dbReference type="RefSeq" id="WP_119439511.1">
    <property type="nucleotide sequence ID" value="NZ_QWGR01000014.1"/>
</dbReference>
<keyword evidence="1" id="KW-0812">Transmembrane</keyword>
<evidence type="ECO:0000313" key="3">
    <source>
        <dbReference type="Proteomes" id="UP000265926"/>
    </source>
</evidence>
<dbReference type="EMBL" id="QWGR01000014">
    <property type="protein sequence ID" value="RIJ46445.1"/>
    <property type="molecule type" value="Genomic_DNA"/>
</dbReference>
<gene>
    <name evidence="2" type="ORF">D1614_18705</name>
</gene>
<keyword evidence="3" id="KW-1185">Reference proteome</keyword>
<proteinExistence type="predicted"/>
<organism evidence="2 3">
    <name type="scientific">Maribellus luteus</name>
    <dbReference type="NCBI Taxonomy" id="2305463"/>
    <lineage>
        <taxon>Bacteria</taxon>
        <taxon>Pseudomonadati</taxon>
        <taxon>Bacteroidota</taxon>
        <taxon>Bacteroidia</taxon>
        <taxon>Marinilabiliales</taxon>
        <taxon>Prolixibacteraceae</taxon>
        <taxon>Maribellus</taxon>
    </lineage>
</organism>
<feature type="transmembrane region" description="Helical" evidence="1">
    <location>
        <begin position="6"/>
        <end position="23"/>
    </location>
</feature>
<reference evidence="2 3" key="1">
    <citation type="submission" date="2018-08" db="EMBL/GenBank/DDBJ databases">
        <title>Pallidiluteibacterium maritimus gen. nov., sp. nov., isolated from coastal sediment.</title>
        <authorList>
            <person name="Zhou L.Y."/>
        </authorList>
    </citation>
    <scope>NUCLEOTIDE SEQUENCE [LARGE SCALE GENOMIC DNA]</scope>
    <source>
        <strain evidence="2 3">XSD2</strain>
    </source>
</reference>
<comment type="caution">
    <text evidence="2">The sequence shown here is derived from an EMBL/GenBank/DDBJ whole genome shotgun (WGS) entry which is preliminary data.</text>
</comment>
<accession>A0A399SWD7</accession>
<evidence type="ECO:0000256" key="1">
    <source>
        <dbReference type="SAM" id="Phobius"/>
    </source>
</evidence>
<protein>
    <submittedName>
        <fullName evidence="2">Uncharacterized protein</fullName>
    </submittedName>
</protein>
<dbReference type="Proteomes" id="UP000265926">
    <property type="component" value="Unassembled WGS sequence"/>
</dbReference>
<sequence>MLQEVITYMIIGSAVTIATLKMAKKLGIKKKKAKAQPQKGPVNPTSIHTHNCGECSADCQLRDLPKYIIQKNIDECVQVEQKSKLLQS</sequence>
<keyword evidence="1" id="KW-0472">Membrane</keyword>
<dbReference type="AlphaFoldDB" id="A0A399SWD7"/>
<name>A0A399SWD7_9BACT</name>
<keyword evidence="1" id="KW-1133">Transmembrane helix</keyword>
<evidence type="ECO:0000313" key="2">
    <source>
        <dbReference type="EMBL" id="RIJ46445.1"/>
    </source>
</evidence>